<dbReference type="Proteomes" id="UP001431209">
    <property type="component" value="Unassembled WGS sequence"/>
</dbReference>
<evidence type="ECO:0000313" key="4">
    <source>
        <dbReference type="Proteomes" id="UP001431209"/>
    </source>
</evidence>
<dbReference type="AlphaFoldDB" id="A0AAW2YV87"/>
<feature type="signal peptide" evidence="1">
    <location>
        <begin position="1"/>
        <end position="18"/>
    </location>
</feature>
<feature type="domain" description="Kazal-like" evidence="2">
    <location>
        <begin position="71"/>
        <end position="117"/>
    </location>
</feature>
<protein>
    <recommendedName>
        <fullName evidence="2">Kazal-like domain-containing protein</fullName>
    </recommendedName>
</protein>
<evidence type="ECO:0000313" key="3">
    <source>
        <dbReference type="EMBL" id="KAL0480554.1"/>
    </source>
</evidence>
<evidence type="ECO:0000259" key="2">
    <source>
        <dbReference type="PROSITE" id="PS51465"/>
    </source>
</evidence>
<dbReference type="InterPro" id="IPR036058">
    <property type="entry name" value="Kazal_dom_sf"/>
</dbReference>
<keyword evidence="1" id="KW-0732">Signal</keyword>
<dbReference type="SUPFAM" id="SSF100895">
    <property type="entry name" value="Kazal-type serine protease inhibitors"/>
    <property type="match status" value="1"/>
</dbReference>
<gene>
    <name evidence="3" type="ORF">AKO1_006838</name>
</gene>
<proteinExistence type="predicted"/>
<sequence length="164" mass="18638">MQTLTIVLTIALISVASAKVCFCPQVYLPVCHVKTGEILYSNECFAQCYHDNMNEIIPCHLFKKVNKPTQEPVKDECICSQEFNPVCHKTTGKQLFSNECSARCHHENMNELVLCSDYKKSSKNDDCVCTFIFEPLCNDKDQIMFGNECLARCAKVNLKTLHKC</sequence>
<dbReference type="PROSITE" id="PS51465">
    <property type="entry name" value="KAZAL_2"/>
    <property type="match status" value="1"/>
</dbReference>
<dbReference type="InterPro" id="IPR053265">
    <property type="entry name" value="Serpin"/>
</dbReference>
<evidence type="ECO:0000256" key="1">
    <source>
        <dbReference type="SAM" id="SignalP"/>
    </source>
</evidence>
<dbReference type="InterPro" id="IPR002350">
    <property type="entry name" value="Kazal_dom"/>
</dbReference>
<reference evidence="3 4" key="1">
    <citation type="submission" date="2024-03" db="EMBL/GenBank/DDBJ databases">
        <title>The Acrasis kona genome and developmental transcriptomes reveal deep origins of eukaryotic multicellular pathways.</title>
        <authorList>
            <person name="Sheikh S."/>
            <person name="Fu C.-J."/>
            <person name="Brown M.W."/>
            <person name="Baldauf S.L."/>
        </authorList>
    </citation>
    <scope>NUCLEOTIDE SEQUENCE [LARGE SCALE GENOMIC DNA]</scope>
    <source>
        <strain evidence="3 4">ATCC MYA-3509</strain>
    </source>
</reference>
<name>A0AAW2YV87_9EUKA</name>
<accession>A0AAW2YV87</accession>
<comment type="caution">
    <text evidence="3">The sequence shown here is derived from an EMBL/GenBank/DDBJ whole genome shotgun (WGS) entry which is preliminary data.</text>
</comment>
<keyword evidence="4" id="KW-1185">Reference proteome</keyword>
<dbReference type="PANTHER" id="PTHR21131">
    <property type="entry name" value="SERINE-TYPE ENDOPEPTIDASE INHIBITOR"/>
    <property type="match status" value="1"/>
</dbReference>
<dbReference type="Gene3D" id="3.30.60.30">
    <property type="match status" value="1"/>
</dbReference>
<feature type="chain" id="PRO_5043576488" description="Kazal-like domain-containing protein" evidence="1">
    <location>
        <begin position="19"/>
        <end position="164"/>
    </location>
</feature>
<organism evidence="3 4">
    <name type="scientific">Acrasis kona</name>
    <dbReference type="NCBI Taxonomy" id="1008807"/>
    <lineage>
        <taxon>Eukaryota</taxon>
        <taxon>Discoba</taxon>
        <taxon>Heterolobosea</taxon>
        <taxon>Tetramitia</taxon>
        <taxon>Eutetramitia</taxon>
        <taxon>Acrasidae</taxon>
        <taxon>Acrasis</taxon>
    </lineage>
</organism>
<dbReference type="PANTHER" id="PTHR21131:SF0">
    <property type="entry name" value="GEO10195P1-RELATED"/>
    <property type="match status" value="1"/>
</dbReference>
<dbReference type="EMBL" id="JAOPGA020000668">
    <property type="protein sequence ID" value="KAL0480554.1"/>
    <property type="molecule type" value="Genomic_DNA"/>
</dbReference>